<dbReference type="InterPro" id="IPR028939">
    <property type="entry name" value="P5C_Rdtase_cat_N"/>
</dbReference>
<evidence type="ECO:0000313" key="4">
    <source>
        <dbReference type="EMBL" id="BCJ86949.1"/>
    </source>
</evidence>
<dbReference type="PIRSF" id="PIRSF000193">
    <property type="entry name" value="Pyrrol-5-carb_rd"/>
    <property type="match status" value="1"/>
</dbReference>
<dbReference type="InterPro" id="IPR008927">
    <property type="entry name" value="6-PGluconate_DH-like_C_sf"/>
</dbReference>
<reference evidence="4 5" key="1">
    <citation type="submission" date="2020-08" db="EMBL/GenBank/DDBJ databases">
        <title>Complete Genome Sequence of Effusibacillus dendaii Strain skT53, Isolated from Farmland soil.</title>
        <authorList>
            <person name="Konishi T."/>
            <person name="Kawasaki H."/>
        </authorList>
    </citation>
    <scope>NUCLEOTIDE SEQUENCE [LARGE SCALE GENOMIC DNA]</scope>
    <source>
        <strain evidence="5">skT53</strain>
    </source>
</reference>
<dbReference type="InterPro" id="IPR053790">
    <property type="entry name" value="P5CR-like_CS"/>
</dbReference>
<dbReference type="Gene3D" id="3.40.50.720">
    <property type="entry name" value="NAD(P)-binding Rossmann-like Domain"/>
    <property type="match status" value="1"/>
</dbReference>
<protein>
    <submittedName>
        <fullName evidence="4">Pyrroline-5-carboxylate reductase</fullName>
    </submittedName>
</protein>
<organism evidence="4 5">
    <name type="scientific">Effusibacillus dendaii</name>
    <dbReference type="NCBI Taxonomy" id="2743772"/>
    <lineage>
        <taxon>Bacteria</taxon>
        <taxon>Bacillati</taxon>
        <taxon>Bacillota</taxon>
        <taxon>Bacilli</taxon>
        <taxon>Bacillales</taxon>
        <taxon>Alicyclobacillaceae</taxon>
        <taxon>Effusibacillus</taxon>
    </lineage>
</organism>
<dbReference type="KEGG" id="eff:skT53_19340"/>
<proteinExistence type="inferred from homology"/>
<dbReference type="PANTHER" id="PTHR11645">
    <property type="entry name" value="PYRROLINE-5-CARBOXYLATE REDUCTASE"/>
    <property type="match status" value="1"/>
</dbReference>
<dbReference type="Proteomes" id="UP000593802">
    <property type="component" value="Chromosome"/>
</dbReference>
<dbReference type="InterPro" id="IPR000304">
    <property type="entry name" value="Pyrroline-COOH_reductase"/>
</dbReference>
<dbReference type="RefSeq" id="WP_200756477.1">
    <property type="nucleotide sequence ID" value="NZ_AP023366.1"/>
</dbReference>
<feature type="domain" description="Pyrroline-5-carboxylate reductase catalytic N-terminal" evidence="2">
    <location>
        <begin position="2"/>
        <end position="94"/>
    </location>
</feature>
<dbReference type="EMBL" id="AP023366">
    <property type="protein sequence ID" value="BCJ86949.1"/>
    <property type="molecule type" value="Genomic_DNA"/>
</dbReference>
<name>A0A7I8DDB9_9BACL</name>
<evidence type="ECO:0000259" key="2">
    <source>
        <dbReference type="Pfam" id="PF03807"/>
    </source>
</evidence>
<feature type="domain" description="Pyrroline-5-carboxylate reductase dimerisation" evidence="3">
    <location>
        <begin position="158"/>
        <end position="259"/>
    </location>
</feature>
<sequence>MRLGFVGTGSMGGMLIRAFARVNLPQTEIVAFNRTAAKLDQLIYQNPSVKKIDSLPALAQSSDLIFLCVKQGDIQHVIDQILPHLTPEQILVSINSVWTLSKLESLTPCKVIKIIPSLTQEALSGVILTMYGSRITSDDREQFEAICQQISHPMQISESDIRISSDLTSCGPAFIAYFLQSFANAAVRQGQIGQKQAEEFIRYMVYGTGKLLVEEKYDFAEIISRICVPGGVTAAGIEAMEPLLDGVFDRIFIATKERQNHHAQQN</sequence>
<dbReference type="InterPro" id="IPR036291">
    <property type="entry name" value="NAD(P)-bd_dom_sf"/>
</dbReference>
<dbReference type="SUPFAM" id="SSF48179">
    <property type="entry name" value="6-phosphogluconate dehydrogenase C-terminal domain-like"/>
    <property type="match status" value="1"/>
</dbReference>
<accession>A0A7I8DDB9</accession>
<evidence type="ECO:0000259" key="3">
    <source>
        <dbReference type="Pfam" id="PF14748"/>
    </source>
</evidence>
<dbReference type="AlphaFoldDB" id="A0A7I8DDB9"/>
<dbReference type="GO" id="GO:0004735">
    <property type="term" value="F:pyrroline-5-carboxylate reductase activity"/>
    <property type="evidence" value="ECO:0007669"/>
    <property type="project" value="InterPro"/>
</dbReference>
<dbReference type="Gene3D" id="1.10.3730.10">
    <property type="entry name" value="ProC C-terminal domain-like"/>
    <property type="match status" value="1"/>
</dbReference>
<comment type="similarity">
    <text evidence="1">Belongs to the pyrroline-5-carboxylate reductase family.</text>
</comment>
<dbReference type="PROSITE" id="PS00521">
    <property type="entry name" value="P5CR"/>
    <property type="match status" value="1"/>
</dbReference>
<dbReference type="GO" id="GO:0055129">
    <property type="term" value="P:L-proline biosynthetic process"/>
    <property type="evidence" value="ECO:0007669"/>
    <property type="project" value="TreeGrafter"/>
</dbReference>
<dbReference type="Pfam" id="PF03807">
    <property type="entry name" value="F420_oxidored"/>
    <property type="match status" value="1"/>
</dbReference>
<keyword evidence="5" id="KW-1185">Reference proteome</keyword>
<evidence type="ECO:0000313" key="5">
    <source>
        <dbReference type="Proteomes" id="UP000593802"/>
    </source>
</evidence>
<dbReference type="PANTHER" id="PTHR11645:SF51">
    <property type="entry name" value="COME OPERON PROTEIN 4"/>
    <property type="match status" value="1"/>
</dbReference>
<dbReference type="SUPFAM" id="SSF51735">
    <property type="entry name" value="NAD(P)-binding Rossmann-fold domains"/>
    <property type="match status" value="1"/>
</dbReference>
<gene>
    <name evidence="4" type="primary">proC</name>
    <name evidence="4" type="ORF">skT53_19340</name>
</gene>
<dbReference type="InterPro" id="IPR029036">
    <property type="entry name" value="P5CR_dimer"/>
</dbReference>
<dbReference type="Pfam" id="PF14748">
    <property type="entry name" value="P5CR_dimer"/>
    <property type="match status" value="1"/>
</dbReference>
<evidence type="ECO:0000256" key="1">
    <source>
        <dbReference type="ARBA" id="ARBA00005525"/>
    </source>
</evidence>